<dbReference type="PANTHER" id="PTHR12411">
    <property type="entry name" value="CYSTEINE PROTEASE FAMILY C1-RELATED"/>
    <property type="match status" value="1"/>
</dbReference>
<dbReference type="Gene3D" id="3.90.70.10">
    <property type="entry name" value="Cysteine proteinases"/>
    <property type="match status" value="1"/>
</dbReference>
<dbReference type="RefSeq" id="XP_002771442.1">
    <property type="nucleotide sequence ID" value="XM_002771396.1"/>
</dbReference>
<dbReference type="InterPro" id="IPR038765">
    <property type="entry name" value="Papain-like_cys_pep_sf"/>
</dbReference>
<organism evidence="5">
    <name type="scientific">Perkinsus marinus (strain ATCC 50983 / TXsc)</name>
    <dbReference type="NCBI Taxonomy" id="423536"/>
    <lineage>
        <taxon>Eukaryota</taxon>
        <taxon>Sar</taxon>
        <taxon>Alveolata</taxon>
        <taxon>Perkinsozoa</taxon>
        <taxon>Perkinsea</taxon>
        <taxon>Perkinsida</taxon>
        <taxon>Perkinsidae</taxon>
        <taxon>Perkinsus</taxon>
    </lineage>
</organism>
<reference evidence="4 5" key="1">
    <citation type="submission" date="2008-07" db="EMBL/GenBank/DDBJ databases">
        <authorList>
            <person name="El-Sayed N."/>
            <person name="Caler E."/>
            <person name="Inman J."/>
            <person name="Amedeo P."/>
            <person name="Hass B."/>
            <person name="Wortman J."/>
        </authorList>
    </citation>
    <scope>NUCLEOTIDE SEQUENCE [LARGE SCALE GENOMIC DNA]</scope>
    <source>
        <strain evidence="5">ATCC 50983 / TXsc</strain>
    </source>
</reference>
<keyword evidence="5" id="KW-1185">Reference proteome</keyword>
<sequence>MANQQETVTKNLLDPLLDGENIDQAIKDLMVTQLIEEKIYSIMLLANVGEETVTRMTGRIPAEQQQFFKLHLVSLVEEAKAWRTAKRRRQEQEKEANDLASYRDNLRHRFGKKVELPTNIMPPTSLIAKVGKAPYDYIPVQEFLGTSSSSPNNTKVKHLEDINTGKMAAVRIGKVKKINTLAQGVEGFAKWCMALLMVEPDNQVVNPLGMLSYLVRVVSLAEEKSPRSAILFDHSYRSKLTAFHEAGHSISQVLTNDLAPSLYVGAQLGILEDKDHIYGKDVGSHTDEVCIFYERVPLGLSFPKEATKEISGSPGERSQEWRQLIQSFKKLAGGRPRDRTALLSIDRSSIEVQPSRICGDYVARGNLTKGDGCWPYDFPPCAHHINDTKYPKCPKGSYETPNCVEQCHNPKYTTSLKNDRHYMLESSPYQYSVNNAKNAIRTDGPISASYLVYEDFLAYKSGVYKHTSGSYLGGHAVKIIGWGEENGEAYWLVVNSWNEDWGDQGLFKIALGNCEIDDDLLGGTPKV</sequence>
<feature type="domain" description="Peptidase C1A papain C-terminal" evidence="3">
    <location>
        <begin position="325"/>
        <end position="524"/>
    </location>
</feature>
<evidence type="ECO:0000313" key="5">
    <source>
        <dbReference type="Proteomes" id="UP000007800"/>
    </source>
</evidence>
<dbReference type="OrthoDB" id="439436at2759"/>
<evidence type="ECO:0000313" key="4">
    <source>
        <dbReference type="EMBL" id="EER03258.1"/>
    </source>
</evidence>
<evidence type="ECO:0000259" key="3">
    <source>
        <dbReference type="SMART" id="SM00645"/>
    </source>
</evidence>
<evidence type="ECO:0000256" key="1">
    <source>
        <dbReference type="ARBA" id="ARBA00008455"/>
    </source>
</evidence>
<dbReference type="AlphaFoldDB" id="C5LJ36"/>
<comment type="similarity">
    <text evidence="1">Belongs to the peptidase C1 family.</text>
</comment>
<name>C5LJ36_PERM5</name>
<dbReference type="InterPro" id="IPR013128">
    <property type="entry name" value="Peptidase_C1A"/>
</dbReference>
<dbReference type="SUPFAM" id="SSF54001">
    <property type="entry name" value="Cysteine proteinases"/>
    <property type="match status" value="1"/>
</dbReference>
<dbReference type="InterPro" id="IPR000668">
    <property type="entry name" value="Peptidase_C1A_C"/>
</dbReference>
<dbReference type="GeneID" id="9052207"/>
<dbReference type="Proteomes" id="UP000007800">
    <property type="component" value="Unassembled WGS sequence"/>
</dbReference>
<dbReference type="GO" id="GO:0008234">
    <property type="term" value="F:cysteine-type peptidase activity"/>
    <property type="evidence" value="ECO:0007669"/>
    <property type="project" value="InterPro"/>
</dbReference>
<dbReference type="PROSITE" id="PS00639">
    <property type="entry name" value="THIOL_PROTEASE_HIS"/>
    <property type="match status" value="1"/>
</dbReference>
<gene>
    <name evidence="4" type="ORF">Pmar_PMAR028827</name>
</gene>
<dbReference type="EMBL" id="GG682305">
    <property type="protein sequence ID" value="EER03258.1"/>
    <property type="molecule type" value="Genomic_DNA"/>
</dbReference>
<dbReference type="SMART" id="SM00645">
    <property type="entry name" value="Pept_C1"/>
    <property type="match status" value="1"/>
</dbReference>
<dbReference type="InterPro" id="IPR025660">
    <property type="entry name" value="Pept_his_AS"/>
</dbReference>
<dbReference type="Pfam" id="PF00112">
    <property type="entry name" value="Peptidase_C1"/>
    <property type="match status" value="1"/>
</dbReference>
<keyword evidence="2" id="KW-0865">Zymogen</keyword>
<accession>C5LJ36</accession>
<proteinExistence type="inferred from homology"/>
<evidence type="ECO:0000256" key="2">
    <source>
        <dbReference type="ARBA" id="ARBA00023145"/>
    </source>
</evidence>
<dbReference type="InParanoid" id="C5LJ36"/>
<dbReference type="MEROPS" id="C01.071"/>
<dbReference type="GO" id="GO:0006508">
    <property type="term" value="P:proteolysis"/>
    <property type="evidence" value="ECO:0007669"/>
    <property type="project" value="InterPro"/>
</dbReference>
<protein>
    <submittedName>
        <fullName evidence="4">Cathepsin L, putative</fullName>
    </submittedName>
</protein>